<reference evidence="1" key="1">
    <citation type="submission" date="2023-04" db="EMBL/GenBank/DDBJ databases">
        <title>A chromosome-level genome assembly of the parasitoid wasp Eretmocerus hayati.</title>
        <authorList>
            <person name="Zhong Y."/>
            <person name="Liu S."/>
            <person name="Liu Y."/>
        </authorList>
    </citation>
    <scope>NUCLEOTIDE SEQUENCE</scope>
    <source>
        <strain evidence="1">ZJU_SS_LIU_2023</strain>
    </source>
</reference>
<evidence type="ECO:0000313" key="1">
    <source>
        <dbReference type="EMBL" id="KAJ8685893.1"/>
    </source>
</evidence>
<proteinExistence type="predicted"/>
<accession>A0ACC2PS04</accession>
<dbReference type="EMBL" id="CM056741">
    <property type="protein sequence ID" value="KAJ8685893.1"/>
    <property type="molecule type" value="Genomic_DNA"/>
</dbReference>
<organism evidence="1 2">
    <name type="scientific">Eretmocerus hayati</name>
    <dbReference type="NCBI Taxonomy" id="131215"/>
    <lineage>
        <taxon>Eukaryota</taxon>
        <taxon>Metazoa</taxon>
        <taxon>Ecdysozoa</taxon>
        <taxon>Arthropoda</taxon>
        <taxon>Hexapoda</taxon>
        <taxon>Insecta</taxon>
        <taxon>Pterygota</taxon>
        <taxon>Neoptera</taxon>
        <taxon>Endopterygota</taxon>
        <taxon>Hymenoptera</taxon>
        <taxon>Apocrita</taxon>
        <taxon>Proctotrupomorpha</taxon>
        <taxon>Chalcidoidea</taxon>
        <taxon>Aphelinidae</taxon>
        <taxon>Aphelininae</taxon>
        <taxon>Eretmocerus</taxon>
    </lineage>
</organism>
<gene>
    <name evidence="1" type="ORF">QAD02_021686</name>
</gene>
<keyword evidence="2" id="KW-1185">Reference proteome</keyword>
<dbReference type="Proteomes" id="UP001239111">
    <property type="component" value="Chromosome 1"/>
</dbReference>
<sequence length="185" mass="21560">MLKQYPNTFEDRKPDGTRLGEGDNCPVERLQNRNTQINRFEPKSLNQTLGITVKEHKAIESIKSGCKNWQPNYPLGETATTQEQRRIRLLNYKDTQYTNCLEDFKLSFATQQIFLNDRKTKPTAQDFLTKWPVMIDANYHLQHFVLLTEVDVDNVIKRFVDDIPIVLEYGRSLKEPIVVPESNTT</sequence>
<evidence type="ECO:0000313" key="2">
    <source>
        <dbReference type="Proteomes" id="UP001239111"/>
    </source>
</evidence>
<name>A0ACC2PS04_9HYME</name>
<protein>
    <submittedName>
        <fullName evidence="1">Uncharacterized protein</fullName>
    </submittedName>
</protein>
<comment type="caution">
    <text evidence="1">The sequence shown here is derived from an EMBL/GenBank/DDBJ whole genome shotgun (WGS) entry which is preliminary data.</text>
</comment>